<dbReference type="WBParaSite" id="jg19674">
    <property type="protein sequence ID" value="jg19674"/>
    <property type="gene ID" value="jg19674"/>
</dbReference>
<evidence type="ECO:0000313" key="1">
    <source>
        <dbReference type="Proteomes" id="UP000887574"/>
    </source>
</evidence>
<proteinExistence type="predicted"/>
<organism evidence="1 2">
    <name type="scientific">Ditylenchus dipsaci</name>
    <dbReference type="NCBI Taxonomy" id="166011"/>
    <lineage>
        <taxon>Eukaryota</taxon>
        <taxon>Metazoa</taxon>
        <taxon>Ecdysozoa</taxon>
        <taxon>Nematoda</taxon>
        <taxon>Chromadorea</taxon>
        <taxon>Rhabditida</taxon>
        <taxon>Tylenchina</taxon>
        <taxon>Tylenchomorpha</taxon>
        <taxon>Sphaerularioidea</taxon>
        <taxon>Anguinidae</taxon>
        <taxon>Anguininae</taxon>
        <taxon>Ditylenchus</taxon>
    </lineage>
</organism>
<accession>A0A915DHY0</accession>
<sequence length="86" mass="9838">MQRWRISNCNGKRVHTLNADVYGSAVGMFGEAIAHKRPRKKKQSMKVKECIASENRAFFALGIDLLPEWVPKWEEIIDADGEYVSD</sequence>
<keyword evidence="1" id="KW-1185">Reference proteome</keyword>
<dbReference type="AlphaFoldDB" id="A0A915DHY0"/>
<dbReference type="Proteomes" id="UP000887574">
    <property type="component" value="Unplaced"/>
</dbReference>
<reference evidence="2" key="1">
    <citation type="submission" date="2022-11" db="UniProtKB">
        <authorList>
            <consortium name="WormBaseParasite"/>
        </authorList>
    </citation>
    <scope>IDENTIFICATION</scope>
</reference>
<name>A0A915DHY0_9BILA</name>
<evidence type="ECO:0000313" key="2">
    <source>
        <dbReference type="WBParaSite" id="jg19674"/>
    </source>
</evidence>
<protein>
    <submittedName>
        <fullName evidence="2">Uncharacterized protein</fullName>
    </submittedName>
</protein>